<evidence type="ECO:0000256" key="2">
    <source>
        <dbReference type="SAM" id="Phobius"/>
    </source>
</evidence>
<keyword evidence="2" id="KW-0472">Membrane</keyword>
<sequence length="106" mass="12091">MCTLVMSYEDPLGATTSSRKNLVGTDDSDLSRILCEIPENKEESKATDSDAEEERKQSVELYTQVETQPTLETNTEEQHNQLNANNWCIAVVTIILCLLFFLYYCF</sequence>
<proteinExistence type="predicted"/>
<gene>
    <name evidence="3" type="ORF">PECUL_23A009913</name>
</gene>
<keyword evidence="2" id="KW-1133">Transmembrane helix</keyword>
<accession>A0AAD1T8V9</accession>
<feature type="compositionally biased region" description="Basic and acidic residues" evidence="1">
    <location>
        <begin position="38"/>
        <end position="58"/>
    </location>
</feature>
<evidence type="ECO:0000313" key="3">
    <source>
        <dbReference type="EMBL" id="CAH2321656.1"/>
    </source>
</evidence>
<feature type="region of interest" description="Disordered" evidence="1">
    <location>
        <begin position="1"/>
        <end position="25"/>
    </location>
</feature>
<evidence type="ECO:0000313" key="4">
    <source>
        <dbReference type="Proteomes" id="UP001295444"/>
    </source>
</evidence>
<reference evidence="3" key="1">
    <citation type="submission" date="2022-03" db="EMBL/GenBank/DDBJ databases">
        <authorList>
            <person name="Alioto T."/>
            <person name="Alioto T."/>
            <person name="Gomez Garrido J."/>
        </authorList>
    </citation>
    <scope>NUCLEOTIDE SEQUENCE</scope>
</reference>
<keyword evidence="2" id="KW-0812">Transmembrane</keyword>
<dbReference type="AlphaFoldDB" id="A0AAD1T8V9"/>
<organism evidence="3 4">
    <name type="scientific">Pelobates cultripes</name>
    <name type="common">Western spadefoot toad</name>
    <dbReference type="NCBI Taxonomy" id="61616"/>
    <lineage>
        <taxon>Eukaryota</taxon>
        <taxon>Metazoa</taxon>
        <taxon>Chordata</taxon>
        <taxon>Craniata</taxon>
        <taxon>Vertebrata</taxon>
        <taxon>Euteleostomi</taxon>
        <taxon>Amphibia</taxon>
        <taxon>Batrachia</taxon>
        <taxon>Anura</taxon>
        <taxon>Pelobatoidea</taxon>
        <taxon>Pelobatidae</taxon>
        <taxon>Pelobates</taxon>
    </lineage>
</organism>
<dbReference type="Proteomes" id="UP001295444">
    <property type="component" value="Chromosome 11"/>
</dbReference>
<dbReference type="EMBL" id="OW240922">
    <property type="protein sequence ID" value="CAH2321656.1"/>
    <property type="molecule type" value="Genomic_DNA"/>
</dbReference>
<feature type="transmembrane region" description="Helical" evidence="2">
    <location>
        <begin position="84"/>
        <end position="105"/>
    </location>
</feature>
<name>A0AAD1T8V9_PELCU</name>
<evidence type="ECO:0000256" key="1">
    <source>
        <dbReference type="SAM" id="MobiDB-lite"/>
    </source>
</evidence>
<keyword evidence="4" id="KW-1185">Reference proteome</keyword>
<protein>
    <submittedName>
        <fullName evidence="3">Uncharacterized protein</fullName>
    </submittedName>
</protein>
<feature type="region of interest" description="Disordered" evidence="1">
    <location>
        <begin position="37"/>
        <end position="59"/>
    </location>
</feature>